<sequence length="270" mass="28795">MTLAAGHYVRSLPFPCAMVHHMKCILKTLAAFCAAAAFSTSADASIVIGGTRVVYNEGAREVSVQLDNNGDLPSLVQSWIDAGNLDSSPEDSDAPFVLTPPIARVNAHSGQALRIAFTGATQPLPHDHESVFWLNVLDIPPEPTAAPGSNKNFIQLAFRSRIKLFYRPKGLPGTANDAPDALQWKQGRTDKGALAIVASNPTPYHVSMIAVNAVYGQKSTDLAPQGYMLAPGEQHAFELPKDSGIAPSSVNFSAINDFGGHIQRTKPIAQ</sequence>
<evidence type="ECO:0000313" key="10">
    <source>
        <dbReference type="EMBL" id="BBG30425.1"/>
    </source>
</evidence>
<protein>
    <submittedName>
        <fullName evidence="10">P pilus assembly protein, chaperone PapD</fullName>
    </submittedName>
</protein>
<dbReference type="KEGG" id="zpl:ZBT109_1669"/>
<evidence type="ECO:0000256" key="5">
    <source>
        <dbReference type="ARBA" id="ARBA00022764"/>
    </source>
</evidence>
<evidence type="ECO:0000259" key="9">
    <source>
        <dbReference type="Pfam" id="PF02753"/>
    </source>
</evidence>
<evidence type="ECO:0000256" key="3">
    <source>
        <dbReference type="ARBA" id="ARBA00022558"/>
    </source>
</evidence>
<keyword evidence="4 7" id="KW-0732">Signal</keyword>
<reference evidence="10 11" key="1">
    <citation type="submission" date="2018-09" db="EMBL/GenBank/DDBJ databases">
        <title>Zymobacter palmae IAM14233 (=T109) whole genome analysis.</title>
        <authorList>
            <person name="Yanase H."/>
        </authorList>
    </citation>
    <scope>NUCLEOTIDE SEQUENCE [LARGE SCALE GENOMIC DNA]</scope>
    <source>
        <strain evidence="10 11">IAM14233</strain>
    </source>
</reference>
<dbReference type="GO" id="GO:0030288">
    <property type="term" value="C:outer membrane-bounded periplasmic space"/>
    <property type="evidence" value="ECO:0007669"/>
    <property type="project" value="InterPro"/>
</dbReference>
<evidence type="ECO:0000256" key="7">
    <source>
        <dbReference type="SAM" id="SignalP"/>
    </source>
</evidence>
<name>A0A348HFM3_9GAMM</name>
<dbReference type="InterPro" id="IPR008962">
    <property type="entry name" value="PapD-like_sf"/>
</dbReference>
<keyword evidence="3" id="KW-1029">Fimbrium biogenesis</keyword>
<gene>
    <name evidence="10" type="ORF">ZBT109_1669</name>
</gene>
<feature type="domain" description="Pili assembly chaperone N-terminal" evidence="8">
    <location>
        <begin position="45"/>
        <end position="171"/>
    </location>
</feature>
<accession>A0A348HFM3</accession>
<evidence type="ECO:0000313" key="11">
    <source>
        <dbReference type="Proteomes" id="UP000267342"/>
    </source>
</evidence>
<proteinExistence type="inferred from homology"/>
<organism evidence="10 11">
    <name type="scientific">Zymobacter palmae</name>
    <dbReference type="NCBI Taxonomy" id="33074"/>
    <lineage>
        <taxon>Bacteria</taxon>
        <taxon>Pseudomonadati</taxon>
        <taxon>Pseudomonadota</taxon>
        <taxon>Gammaproteobacteria</taxon>
        <taxon>Oceanospirillales</taxon>
        <taxon>Halomonadaceae</taxon>
        <taxon>Zymobacter group</taxon>
        <taxon>Zymobacter</taxon>
    </lineage>
</organism>
<feature type="domain" description="Pili assembly chaperone C-terminal" evidence="9">
    <location>
        <begin position="199"/>
        <end position="262"/>
    </location>
</feature>
<dbReference type="FunFam" id="2.60.40.10:FF:000458">
    <property type="entry name" value="Molecular chaperone FimC"/>
    <property type="match status" value="1"/>
</dbReference>
<keyword evidence="5" id="KW-0574">Periplasm</keyword>
<dbReference type="InterPro" id="IPR013783">
    <property type="entry name" value="Ig-like_fold"/>
</dbReference>
<dbReference type="Proteomes" id="UP000267342">
    <property type="component" value="Chromosome"/>
</dbReference>
<dbReference type="PRINTS" id="PR00969">
    <property type="entry name" value="CHAPERONPILI"/>
</dbReference>
<evidence type="ECO:0000256" key="6">
    <source>
        <dbReference type="ARBA" id="ARBA00023186"/>
    </source>
</evidence>
<keyword evidence="11" id="KW-1185">Reference proteome</keyword>
<comment type="similarity">
    <text evidence="2">Belongs to the periplasmic pilus chaperone family.</text>
</comment>
<evidence type="ECO:0000256" key="1">
    <source>
        <dbReference type="ARBA" id="ARBA00004418"/>
    </source>
</evidence>
<feature type="signal peptide" evidence="7">
    <location>
        <begin position="1"/>
        <end position="44"/>
    </location>
</feature>
<dbReference type="Pfam" id="PF00345">
    <property type="entry name" value="PapD_N"/>
    <property type="match status" value="1"/>
</dbReference>
<dbReference type="STRING" id="1123510.GCA_000620025_00839"/>
<dbReference type="Pfam" id="PF02753">
    <property type="entry name" value="PapD_C"/>
    <property type="match status" value="1"/>
</dbReference>
<dbReference type="EMBL" id="AP018933">
    <property type="protein sequence ID" value="BBG30425.1"/>
    <property type="molecule type" value="Genomic_DNA"/>
</dbReference>
<dbReference type="InterPro" id="IPR016148">
    <property type="entry name" value="Pili_assmbl_chaperone_C"/>
</dbReference>
<dbReference type="SUPFAM" id="SSF49584">
    <property type="entry name" value="Periplasmic chaperone C-domain"/>
    <property type="match status" value="1"/>
</dbReference>
<dbReference type="InterPro" id="IPR001829">
    <property type="entry name" value="Pili_assmbl_chaperone_bac"/>
</dbReference>
<keyword evidence="6" id="KW-0143">Chaperone</keyword>
<dbReference type="SUPFAM" id="SSF49354">
    <property type="entry name" value="PapD-like"/>
    <property type="match status" value="1"/>
</dbReference>
<dbReference type="AlphaFoldDB" id="A0A348HFM3"/>
<dbReference type="Gene3D" id="2.60.40.10">
    <property type="entry name" value="Immunoglobulins"/>
    <property type="match status" value="2"/>
</dbReference>
<dbReference type="GO" id="GO:0071555">
    <property type="term" value="P:cell wall organization"/>
    <property type="evidence" value="ECO:0007669"/>
    <property type="project" value="InterPro"/>
</dbReference>
<dbReference type="InterPro" id="IPR050643">
    <property type="entry name" value="Periplasmic_pilus_chap"/>
</dbReference>
<dbReference type="InterPro" id="IPR016147">
    <property type="entry name" value="Pili_assmbl_chaperone_N"/>
</dbReference>
<dbReference type="PANTHER" id="PTHR30251">
    <property type="entry name" value="PILUS ASSEMBLY CHAPERONE"/>
    <property type="match status" value="1"/>
</dbReference>
<evidence type="ECO:0000256" key="2">
    <source>
        <dbReference type="ARBA" id="ARBA00007399"/>
    </source>
</evidence>
<dbReference type="PANTHER" id="PTHR30251:SF2">
    <property type="entry name" value="FIMBRIAL CHAPERONE YADV-RELATED"/>
    <property type="match status" value="1"/>
</dbReference>
<feature type="chain" id="PRO_5016798630" evidence="7">
    <location>
        <begin position="45"/>
        <end position="270"/>
    </location>
</feature>
<evidence type="ECO:0000256" key="4">
    <source>
        <dbReference type="ARBA" id="ARBA00022729"/>
    </source>
</evidence>
<dbReference type="InterPro" id="IPR036316">
    <property type="entry name" value="Pili_assmbl_chap_C_dom_sf"/>
</dbReference>
<evidence type="ECO:0000259" key="8">
    <source>
        <dbReference type="Pfam" id="PF00345"/>
    </source>
</evidence>
<comment type="subcellular location">
    <subcellularLocation>
        <location evidence="1">Periplasm</location>
    </subcellularLocation>
</comment>